<dbReference type="PANTHER" id="PTHR43191:SF2">
    <property type="entry name" value="RRNA METHYLTRANSFERASE 3, MITOCHONDRIAL"/>
    <property type="match status" value="1"/>
</dbReference>
<protein>
    <submittedName>
        <fullName evidence="5">RNA methyltransferase</fullName>
    </submittedName>
</protein>
<name>A0A2T4U931_9BACI</name>
<evidence type="ECO:0000256" key="3">
    <source>
        <dbReference type="ARBA" id="ARBA00022679"/>
    </source>
</evidence>
<dbReference type="InterPro" id="IPR051259">
    <property type="entry name" value="rRNA_Methyltransferase"/>
</dbReference>
<dbReference type="AlphaFoldDB" id="A0A2T4U931"/>
<evidence type="ECO:0000313" key="5">
    <source>
        <dbReference type="EMBL" id="PTL39890.1"/>
    </source>
</evidence>
<sequence length="251" mass="27746">MEPIASAQNPRIKAWKKLQRKRERDRSGLFLVEGEHLVEEALKSNINVKEIIVVEDRELPKEWAVTEVEVVRVTERVFQELAETETPQGMIAVCEKPPPENMLFESGRYLFLDRIQDPGNLGNLVRTAEAAGLQGVVFGSGCADPYNGKVVRSTQGALFYMPVQQMDLSEALEHCRANRVPVFGTSLNGSTYSAIAPQESFALLMGNEGSGVDPSLLEQTDHNLYIPVHGRSDSLNVSVAAGILIYHLRGD</sequence>
<dbReference type="GO" id="GO:0032259">
    <property type="term" value="P:methylation"/>
    <property type="evidence" value="ECO:0007669"/>
    <property type="project" value="UniProtKB-KW"/>
</dbReference>
<dbReference type="Pfam" id="PF00588">
    <property type="entry name" value="SpoU_methylase"/>
    <property type="match status" value="1"/>
</dbReference>
<dbReference type="GO" id="GO:0008173">
    <property type="term" value="F:RNA methyltransferase activity"/>
    <property type="evidence" value="ECO:0007669"/>
    <property type="project" value="InterPro"/>
</dbReference>
<keyword evidence="6" id="KW-1185">Reference proteome</keyword>
<evidence type="ECO:0000256" key="1">
    <source>
        <dbReference type="ARBA" id="ARBA00007228"/>
    </source>
</evidence>
<dbReference type="Proteomes" id="UP000240509">
    <property type="component" value="Unassembled WGS sequence"/>
</dbReference>
<dbReference type="Gene3D" id="3.40.1280.10">
    <property type="match status" value="1"/>
</dbReference>
<dbReference type="Gene3D" id="3.30.1330.30">
    <property type="match status" value="1"/>
</dbReference>
<dbReference type="SUPFAM" id="SSF55315">
    <property type="entry name" value="L30e-like"/>
    <property type="match status" value="1"/>
</dbReference>
<evidence type="ECO:0000313" key="6">
    <source>
        <dbReference type="Proteomes" id="UP000240509"/>
    </source>
</evidence>
<feature type="domain" description="RNA 2-O ribose methyltransferase substrate binding" evidence="4">
    <location>
        <begin position="31"/>
        <end position="100"/>
    </location>
</feature>
<evidence type="ECO:0000259" key="4">
    <source>
        <dbReference type="SMART" id="SM00967"/>
    </source>
</evidence>
<dbReference type="GO" id="GO:0006396">
    <property type="term" value="P:RNA processing"/>
    <property type="evidence" value="ECO:0007669"/>
    <property type="project" value="InterPro"/>
</dbReference>
<dbReference type="EMBL" id="PZJJ01000004">
    <property type="protein sequence ID" value="PTL39890.1"/>
    <property type="molecule type" value="Genomic_DNA"/>
</dbReference>
<gene>
    <name evidence="5" type="ORF">C6Y45_04395</name>
</gene>
<keyword evidence="2 5" id="KW-0489">Methyltransferase</keyword>
<dbReference type="PANTHER" id="PTHR43191">
    <property type="entry name" value="RRNA METHYLTRANSFERASE 3"/>
    <property type="match status" value="1"/>
</dbReference>
<dbReference type="CDD" id="cd18095">
    <property type="entry name" value="SpoU-like_rRNA-MTase"/>
    <property type="match status" value="1"/>
</dbReference>
<dbReference type="Pfam" id="PF22435">
    <property type="entry name" value="MRM3-like_sub_bind"/>
    <property type="match status" value="1"/>
</dbReference>
<dbReference type="InterPro" id="IPR029064">
    <property type="entry name" value="Ribosomal_eL30-like_sf"/>
</dbReference>
<accession>A0A2T4U931</accession>
<reference evidence="5 6" key="1">
    <citation type="submission" date="2018-03" db="EMBL/GenBank/DDBJ databases">
        <title>Alkalicoccus saliphilus sp. nov., isolated from a mineral pool.</title>
        <authorList>
            <person name="Zhao B."/>
        </authorList>
    </citation>
    <scope>NUCLEOTIDE SEQUENCE [LARGE SCALE GENOMIC DNA]</scope>
    <source>
        <strain evidence="5 6">6AG</strain>
    </source>
</reference>
<dbReference type="InterPro" id="IPR053888">
    <property type="entry name" value="MRM3-like_sub_bind"/>
</dbReference>
<comment type="caution">
    <text evidence="5">The sequence shown here is derived from an EMBL/GenBank/DDBJ whole genome shotgun (WGS) entry which is preliminary data.</text>
</comment>
<comment type="similarity">
    <text evidence="1">Belongs to the class IV-like SAM-binding methyltransferase superfamily. RNA methyltransferase TrmH family.</text>
</comment>
<dbReference type="SUPFAM" id="SSF75217">
    <property type="entry name" value="alpha/beta knot"/>
    <property type="match status" value="1"/>
</dbReference>
<dbReference type="OrthoDB" id="9794400at2"/>
<organism evidence="5 6">
    <name type="scientific">Alkalicoccus saliphilus</name>
    <dbReference type="NCBI Taxonomy" id="200989"/>
    <lineage>
        <taxon>Bacteria</taxon>
        <taxon>Bacillati</taxon>
        <taxon>Bacillota</taxon>
        <taxon>Bacilli</taxon>
        <taxon>Bacillales</taxon>
        <taxon>Bacillaceae</taxon>
        <taxon>Alkalicoccus</taxon>
    </lineage>
</organism>
<dbReference type="InterPro" id="IPR029026">
    <property type="entry name" value="tRNA_m1G_MTases_N"/>
</dbReference>
<dbReference type="InterPro" id="IPR001537">
    <property type="entry name" value="SpoU_MeTrfase"/>
</dbReference>
<dbReference type="InterPro" id="IPR029028">
    <property type="entry name" value="Alpha/beta_knot_MTases"/>
</dbReference>
<dbReference type="SMART" id="SM00967">
    <property type="entry name" value="SpoU_sub_bind"/>
    <property type="match status" value="1"/>
</dbReference>
<keyword evidence="3 5" id="KW-0808">Transferase</keyword>
<proteinExistence type="inferred from homology"/>
<dbReference type="InterPro" id="IPR013123">
    <property type="entry name" value="SpoU_subst-bd"/>
</dbReference>
<dbReference type="RefSeq" id="WP_107583812.1">
    <property type="nucleotide sequence ID" value="NZ_PZJJ01000004.1"/>
</dbReference>
<evidence type="ECO:0000256" key="2">
    <source>
        <dbReference type="ARBA" id="ARBA00022603"/>
    </source>
</evidence>
<dbReference type="GO" id="GO:0005737">
    <property type="term" value="C:cytoplasm"/>
    <property type="evidence" value="ECO:0007669"/>
    <property type="project" value="UniProtKB-ARBA"/>
</dbReference>
<dbReference type="GO" id="GO:0003723">
    <property type="term" value="F:RNA binding"/>
    <property type="evidence" value="ECO:0007669"/>
    <property type="project" value="InterPro"/>
</dbReference>